<evidence type="ECO:0000313" key="1">
    <source>
        <dbReference type="EMBL" id="KAE9007975.1"/>
    </source>
</evidence>
<accession>A0A6A3KRZ4</accession>
<dbReference type="Proteomes" id="UP000429607">
    <property type="component" value="Unassembled WGS sequence"/>
</dbReference>
<protein>
    <submittedName>
        <fullName evidence="1">Uncharacterized protein</fullName>
    </submittedName>
</protein>
<name>A0A6A3KRZ4_9STRA</name>
<proteinExistence type="predicted"/>
<gene>
    <name evidence="1" type="ORF">PR001_g16829</name>
</gene>
<comment type="caution">
    <text evidence="1">The sequence shown here is derived from an EMBL/GenBank/DDBJ whole genome shotgun (WGS) entry which is preliminary data.</text>
</comment>
<sequence>MLLVMPFVLQTRVRPYRCILCPSAVLHLVSLLHSRDCRRSAMRTGSVCSSSGSSSGASVSSTSAVVVSFVSIDSRVTFKQYSRIT</sequence>
<organism evidence="1 2">
    <name type="scientific">Phytophthora rubi</name>
    <dbReference type="NCBI Taxonomy" id="129364"/>
    <lineage>
        <taxon>Eukaryota</taxon>
        <taxon>Sar</taxon>
        <taxon>Stramenopiles</taxon>
        <taxon>Oomycota</taxon>
        <taxon>Peronosporomycetes</taxon>
        <taxon>Peronosporales</taxon>
        <taxon>Peronosporaceae</taxon>
        <taxon>Phytophthora</taxon>
    </lineage>
</organism>
<dbReference type="AlphaFoldDB" id="A0A6A3KRZ4"/>
<reference evidence="1 2" key="1">
    <citation type="submission" date="2018-09" db="EMBL/GenBank/DDBJ databases">
        <title>Genomic investigation of the strawberry pathogen Phytophthora fragariae indicates pathogenicity is determined by transcriptional variation in three key races.</title>
        <authorList>
            <person name="Adams T.M."/>
            <person name="Armitage A.D."/>
            <person name="Sobczyk M.K."/>
            <person name="Bates H.J."/>
            <person name="Dunwell J.M."/>
            <person name="Nellist C.F."/>
            <person name="Harrison R.J."/>
        </authorList>
    </citation>
    <scope>NUCLEOTIDE SEQUENCE [LARGE SCALE GENOMIC DNA]</scope>
    <source>
        <strain evidence="1 2">SCRP249</strain>
    </source>
</reference>
<dbReference type="EMBL" id="QXFV01001354">
    <property type="protein sequence ID" value="KAE9007975.1"/>
    <property type="molecule type" value="Genomic_DNA"/>
</dbReference>
<evidence type="ECO:0000313" key="2">
    <source>
        <dbReference type="Proteomes" id="UP000429607"/>
    </source>
</evidence>